<evidence type="ECO:0000313" key="3">
    <source>
        <dbReference type="Proteomes" id="UP001413721"/>
    </source>
</evidence>
<dbReference type="EMBL" id="JBBKTW010000012">
    <property type="protein sequence ID" value="MEN2991602.1"/>
    <property type="molecule type" value="Genomic_DNA"/>
</dbReference>
<dbReference type="Proteomes" id="UP001413721">
    <property type="component" value="Unassembled WGS sequence"/>
</dbReference>
<reference evidence="2 3" key="1">
    <citation type="submission" date="2024-03" db="EMBL/GenBank/DDBJ databases">
        <title>High-quality draft genome sequencing of Tistrella sp. BH-R2-4.</title>
        <authorList>
            <person name="Dong C."/>
        </authorList>
    </citation>
    <scope>NUCLEOTIDE SEQUENCE [LARGE SCALE GENOMIC DNA]</scope>
    <source>
        <strain evidence="2 3">BH-R2-4</strain>
    </source>
</reference>
<proteinExistence type="predicted"/>
<dbReference type="RefSeq" id="WP_345935698.1">
    <property type="nucleotide sequence ID" value="NZ_JBBKTV010000014.1"/>
</dbReference>
<dbReference type="Pfam" id="PF04230">
    <property type="entry name" value="PS_pyruv_trans"/>
    <property type="match status" value="1"/>
</dbReference>
<keyword evidence="3" id="KW-1185">Reference proteome</keyword>
<evidence type="ECO:0000259" key="1">
    <source>
        <dbReference type="Pfam" id="PF04230"/>
    </source>
</evidence>
<name>A0ABU9YS17_9PROT</name>
<feature type="domain" description="Polysaccharide pyruvyl transferase" evidence="1">
    <location>
        <begin position="69"/>
        <end position="354"/>
    </location>
</feature>
<sequence length="424" mass="47186">MKICFVNDSTSQNNWGCRATTYAMYDLIRQTDAEVVSVVKLGALNGVGMDLFSLKSRAISLLKEYAYDKPRLRASLRFMQHAARRKRHGKLADPVTLADFDMTAREVQAGRLFPVTRAAIDQADLILVNGEGSIYNFEKKGRMTLFWMYYAKKYAKKKCAIVNHTVQLNDPRMLEIFKAVYPILDDVVFREPASYDEAMRYFPYLEEDLAADAAFRWKPLMGDHFLESYGRLGACSIFPYDAGDFDPSKPYLCITGSSALVRAEDKDPIDRAPFFELCARLKDIGGQVVVVAPDITDETLLAPVAREMKLPFLPAATPLGIGLDILANARVFVSGRWHPSILASTGGTPSVLFSGNTHKIAGLGRLLGLPDASIDAKRLGDATPQILDMTRRFLDEGEVRRSDILARVAGHAKLAERNVRCLMS</sequence>
<keyword evidence="2" id="KW-0808">Transferase</keyword>
<dbReference type="GO" id="GO:0016740">
    <property type="term" value="F:transferase activity"/>
    <property type="evidence" value="ECO:0007669"/>
    <property type="project" value="UniProtKB-KW"/>
</dbReference>
<organism evidence="2 3">
    <name type="scientific">Tistrella arctica</name>
    <dbReference type="NCBI Taxonomy" id="3133430"/>
    <lineage>
        <taxon>Bacteria</taxon>
        <taxon>Pseudomonadati</taxon>
        <taxon>Pseudomonadota</taxon>
        <taxon>Alphaproteobacteria</taxon>
        <taxon>Geminicoccales</taxon>
        <taxon>Geminicoccaceae</taxon>
        <taxon>Tistrella</taxon>
    </lineage>
</organism>
<dbReference type="PANTHER" id="PTHR36836">
    <property type="entry name" value="COLANIC ACID BIOSYNTHESIS PROTEIN WCAK"/>
    <property type="match status" value="1"/>
</dbReference>
<dbReference type="InterPro" id="IPR007345">
    <property type="entry name" value="Polysacch_pyruvyl_Trfase"/>
</dbReference>
<dbReference type="PANTHER" id="PTHR36836:SF1">
    <property type="entry name" value="COLANIC ACID BIOSYNTHESIS PROTEIN WCAK"/>
    <property type="match status" value="1"/>
</dbReference>
<gene>
    <name evidence="2" type="ORF">WG926_25035</name>
</gene>
<protein>
    <submittedName>
        <fullName evidence="2">Polysaccharide pyruvyl transferase family protein</fullName>
    </submittedName>
</protein>
<comment type="caution">
    <text evidence="2">The sequence shown here is derived from an EMBL/GenBank/DDBJ whole genome shotgun (WGS) entry which is preliminary data.</text>
</comment>
<evidence type="ECO:0000313" key="2">
    <source>
        <dbReference type="EMBL" id="MEN2991602.1"/>
    </source>
</evidence>
<accession>A0ABU9YS17</accession>